<organism evidence="1 2">
    <name type="scientific">Paramecium sonneborni</name>
    <dbReference type="NCBI Taxonomy" id="65129"/>
    <lineage>
        <taxon>Eukaryota</taxon>
        <taxon>Sar</taxon>
        <taxon>Alveolata</taxon>
        <taxon>Ciliophora</taxon>
        <taxon>Intramacronucleata</taxon>
        <taxon>Oligohymenophorea</taxon>
        <taxon>Peniculida</taxon>
        <taxon>Parameciidae</taxon>
        <taxon>Paramecium</taxon>
    </lineage>
</organism>
<dbReference type="Proteomes" id="UP000692954">
    <property type="component" value="Unassembled WGS sequence"/>
</dbReference>
<accession>A0A8S1JZI0</accession>
<dbReference type="OrthoDB" id="322010at2759"/>
<dbReference type="EMBL" id="CAJJDN010000003">
    <property type="protein sequence ID" value="CAD8048496.1"/>
    <property type="molecule type" value="Genomic_DNA"/>
</dbReference>
<keyword evidence="2" id="KW-1185">Reference proteome</keyword>
<gene>
    <name evidence="1" type="ORF">PSON_ATCC_30995.1.T0030250</name>
</gene>
<reference evidence="1" key="1">
    <citation type="submission" date="2021-01" db="EMBL/GenBank/DDBJ databases">
        <authorList>
            <consortium name="Genoscope - CEA"/>
            <person name="William W."/>
        </authorList>
    </citation>
    <scope>NUCLEOTIDE SEQUENCE</scope>
</reference>
<protein>
    <submittedName>
        <fullName evidence="1">Uncharacterized protein</fullName>
    </submittedName>
</protein>
<name>A0A8S1JZI0_9CILI</name>
<evidence type="ECO:0000313" key="2">
    <source>
        <dbReference type="Proteomes" id="UP000692954"/>
    </source>
</evidence>
<evidence type="ECO:0000313" key="1">
    <source>
        <dbReference type="EMBL" id="CAD8048496.1"/>
    </source>
</evidence>
<sequence>MKNNQLDVELSMCKIQYFADQKEFLKLKGSFRNIPPNSKREQFLIQIQIQEIGKSSNRFNFNDTNKQWIQAKKKKTKNDPYNNNQNQVQRLIVTWEIPIDHNFFSCHFTRQNLEFSNKITLLLKQKVSEEIKMNSYEIEMKKIYFAQKNIADNIYNQNIEHYLTLERPKKIPIKICFFQTLFKQNQSIEFRLEGNFSGSPLPQFTAILTQKILFKGINLGETTLIQNFKVDRKKNDERNNFIICFQEKIPNDNQIAPLFLGSQIQCYHLIMIQITFQKTSCLDWNQRVFYIKIPIEIITQDQEVPIQQENQNDYIEQFNIKDQQKEKQIVLEGGKIKGFFYPQYTDCYRKYLKVEIVKNN</sequence>
<dbReference type="AlphaFoldDB" id="A0A8S1JZI0"/>
<comment type="caution">
    <text evidence="1">The sequence shown here is derived from an EMBL/GenBank/DDBJ whole genome shotgun (WGS) entry which is preliminary data.</text>
</comment>
<proteinExistence type="predicted"/>